<evidence type="ECO:0000256" key="4">
    <source>
        <dbReference type="ARBA" id="ARBA00034320"/>
    </source>
</evidence>
<reference evidence="8 9" key="1">
    <citation type="submission" date="2020-02" db="EMBL/GenBank/DDBJ databases">
        <title>Genome sequence of Roseobacter ponti.</title>
        <authorList>
            <person name="Hollensteiner J."/>
            <person name="Schneider D."/>
            <person name="Poehlein A."/>
            <person name="Daniel R."/>
        </authorList>
    </citation>
    <scope>NUCLEOTIDE SEQUENCE [LARGE SCALE GENOMIC DNA]</scope>
    <source>
        <strain evidence="8 9">DSM 106830</strain>
    </source>
</reference>
<evidence type="ECO:0000256" key="3">
    <source>
        <dbReference type="ARBA" id="ARBA00023186"/>
    </source>
</evidence>
<dbReference type="CDD" id="cd03112">
    <property type="entry name" value="CobW-like"/>
    <property type="match status" value="1"/>
</dbReference>
<feature type="domain" description="CobW C-terminal" evidence="7">
    <location>
        <begin position="253"/>
        <end position="347"/>
    </location>
</feature>
<dbReference type="PANTHER" id="PTHR13748:SF62">
    <property type="entry name" value="COBW DOMAIN-CONTAINING PROTEIN"/>
    <property type="match status" value="1"/>
</dbReference>
<protein>
    <submittedName>
        <fullName evidence="8">Cobalamin biosynthesis protein CobW</fullName>
    </submittedName>
</protein>
<keyword evidence="1" id="KW-0547">Nucleotide-binding</keyword>
<dbReference type="InterPro" id="IPR036627">
    <property type="entry name" value="CobW-likC_sf"/>
</dbReference>
<evidence type="ECO:0000256" key="2">
    <source>
        <dbReference type="ARBA" id="ARBA00022801"/>
    </source>
</evidence>
<gene>
    <name evidence="8" type="primary">cobW</name>
    <name evidence="8" type="ORF">G3256_12365</name>
</gene>
<dbReference type="NCBIfam" id="TIGR02475">
    <property type="entry name" value="CobW"/>
    <property type="match status" value="1"/>
</dbReference>
<evidence type="ECO:0000256" key="6">
    <source>
        <dbReference type="ARBA" id="ARBA00049117"/>
    </source>
</evidence>
<dbReference type="SUPFAM" id="SSF52540">
    <property type="entry name" value="P-loop containing nucleoside triphosphate hydrolases"/>
    <property type="match status" value="1"/>
</dbReference>
<dbReference type="InterPro" id="IPR012824">
    <property type="entry name" value="CobW"/>
</dbReference>
<keyword evidence="9" id="KW-1185">Reference proteome</keyword>
<dbReference type="InterPro" id="IPR003495">
    <property type="entry name" value="CobW/HypB/UreG_nucleotide-bd"/>
</dbReference>
<dbReference type="GO" id="GO:0016787">
    <property type="term" value="F:hydrolase activity"/>
    <property type="evidence" value="ECO:0007669"/>
    <property type="project" value="UniProtKB-KW"/>
</dbReference>
<keyword evidence="3" id="KW-0143">Chaperone</keyword>
<evidence type="ECO:0000313" key="8">
    <source>
        <dbReference type="EMBL" id="QJF51902.1"/>
    </source>
</evidence>
<evidence type="ECO:0000259" key="7">
    <source>
        <dbReference type="SMART" id="SM00833"/>
    </source>
</evidence>
<dbReference type="Pfam" id="PF02492">
    <property type="entry name" value="cobW"/>
    <property type="match status" value="1"/>
</dbReference>
<dbReference type="Gene3D" id="3.30.1220.10">
    <property type="entry name" value="CobW-like, C-terminal domain"/>
    <property type="match status" value="1"/>
</dbReference>
<dbReference type="GO" id="GO:0000166">
    <property type="term" value="F:nucleotide binding"/>
    <property type="evidence" value="ECO:0007669"/>
    <property type="project" value="UniProtKB-KW"/>
</dbReference>
<dbReference type="Pfam" id="PF07683">
    <property type="entry name" value="CobW_C"/>
    <property type="match status" value="1"/>
</dbReference>
<sequence length="352" mass="37664">MADLAKLPVTVITGFLGSGKTTLIRQLMQNPGGKRLAIVVNEFGDVGVDGEILKSCAIPDCPAENIMELANGCICCTVADDFIPTIEALMALDPRPDHILIETSGLALPKPLLKAFDWPDIRSKITVDGVVALADAEAVAAGRFAPNVAAVDAQRLADESIDHETPLSEVFEDQISCADIILLTKPDLAGPEGVAKARAVIAAEAPRPLPVVEVAEGMVDPRIILGLEAAAEDDMDARPSHHDGPHDHDHEDFESIVVDIPEIADPADLVHAIEKLARENNILRIKGYAAVAGKPMRLLVQAVGARVRHQYDRPWAPGEARAGRLVVIAEHDDINTDVIRAALDVRRTEAAE</sequence>
<dbReference type="PANTHER" id="PTHR13748">
    <property type="entry name" value="COBW-RELATED"/>
    <property type="match status" value="1"/>
</dbReference>
<comment type="similarity">
    <text evidence="4">Belongs to the SIMIBI class G3E GTPase family. ZNG1 subfamily.</text>
</comment>
<evidence type="ECO:0000256" key="5">
    <source>
        <dbReference type="ARBA" id="ARBA00045658"/>
    </source>
</evidence>
<dbReference type="EMBL" id="CP048788">
    <property type="protein sequence ID" value="QJF51902.1"/>
    <property type="molecule type" value="Genomic_DNA"/>
</dbReference>
<organism evidence="8 9">
    <name type="scientific">Roseobacter ponti</name>
    <dbReference type="NCBI Taxonomy" id="1891787"/>
    <lineage>
        <taxon>Bacteria</taxon>
        <taxon>Pseudomonadati</taxon>
        <taxon>Pseudomonadota</taxon>
        <taxon>Alphaproteobacteria</taxon>
        <taxon>Rhodobacterales</taxon>
        <taxon>Roseobacteraceae</taxon>
        <taxon>Roseobacter</taxon>
    </lineage>
</organism>
<dbReference type="GO" id="GO:0009236">
    <property type="term" value="P:cobalamin biosynthetic process"/>
    <property type="evidence" value="ECO:0007669"/>
    <property type="project" value="InterPro"/>
</dbReference>
<evidence type="ECO:0000256" key="1">
    <source>
        <dbReference type="ARBA" id="ARBA00022741"/>
    </source>
</evidence>
<comment type="function">
    <text evidence="5">Zinc chaperone that directly transfers zinc cofactor to target proteins, thereby activating them. Zinc is transferred from the CXCC motif in the GTPase domain to the zinc binding site in target proteins in a process requiring GTP hydrolysis.</text>
</comment>
<accession>A0A858SVP6</accession>
<dbReference type="SUPFAM" id="SSF90002">
    <property type="entry name" value="Hypothetical protein YjiA, C-terminal domain"/>
    <property type="match status" value="1"/>
</dbReference>
<dbReference type="InterPro" id="IPR051316">
    <property type="entry name" value="Zinc-reg_GTPase_activator"/>
</dbReference>
<comment type="catalytic activity">
    <reaction evidence="6">
        <text>GTP + H2O = GDP + phosphate + H(+)</text>
        <dbReference type="Rhea" id="RHEA:19669"/>
        <dbReference type="ChEBI" id="CHEBI:15377"/>
        <dbReference type="ChEBI" id="CHEBI:15378"/>
        <dbReference type="ChEBI" id="CHEBI:37565"/>
        <dbReference type="ChEBI" id="CHEBI:43474"/>
        <dbReference type="ChEBI" id="CHEBI:58189"/>
    </reaction>
    <physiologicalReaction direction="left-to-right" evidence="6">
        <dbReference type="Rhea" id="RHEA:19670"/>
    </physiologicalReaction>
</comment>
<dbReference type="AlphaFoldDB" id="A0A858SVP6"/>
<name>A0A858SVP6_9RHOB</name>
<dbReference type="SMART" id="SM00833">
    <property type="entry name" value="CobW_C"/>
    <property type="match status" value="1"/>
</dbReference>
<dbReference type="KEGG" id="rpon:G3256_12365"/>
<dbReference type="Proteomes" id="UP000503308">
    <property type="component" value="Chromosome"/>
</dbReference>
<keyword evidence="2" id="KW-0378">Hydrolase</keyword>
<dbReference type="Gene3D" id="3.40.50.300">
    <property type="entry name" value="P-loop containing nucleotide triphosphate hydrolases"/>
    <property type="match status" value="1"/>
</dbReference>
<dbReference type="InterPro" id="IPR027417">
    <property type="entry name" value="P-loop_NTPase"/>
</dbReference>
<evidence type="ECO:0000313" key="9">
    <source>
        <dbReference type="Proteomes" id="UP000503308"/>
    </source>
</evidence>
<dbReference type="InterPro" id="IPR011629">
    <property type="entry name" value="CobW-like_C"/>
</dbReference>
<dbReference type="RefSeq" id="WP_169641120.1">
    <property type="nucleotide sequence ID" value="NZ_CP048788.1"/>
</dbReference>
<proteinExistence type="inferred from homology"/>
<dbReference type="GO" id="GO:0005737">
    <property type="term" value="C:cytoplasm"/>
    <property type="evidence" value="ECO:0007669"/>
    <property type="project" value="TreeGrafter"/>
</dbReference>